<evidence type="ECO:0000259" key="8">
    <source>
        <dbReference type="PROSITE" id="PS50850"/>
    </source>
</evidence>
<feature type="transmembrane region" description="Helical" evidence="7">
    <location>
        <begin position="485"/>
        <end position="504"/>
    </location>
</feature>
<proteinExistence type="predicted"/>
<keyword evidence="10" id="KW-1185">Reference proteome</keyword>
<feature type="transmembrane region" description="Helical" evidence="7">
    <location>
        <begin position="426"/>
        <end position="450"/>
    </location>
</feature>
<dbReference type="Proteomes" id="UP000651452">
    <property type="component" value="Unassembled WGS sequence"/>
</dbReference>
<gene>
    <name evidence="9" type="ORF">EKO04_004367</name>
</gene>
<evidence type="ECO:0000256" key="2">
    <source>
        <dbReference type="ARBA" id="ARBA00022448"/>
    </source>
</evidence>
<protein>
    <recommendedName>
        <fullName evidence="8">Major facilitator superfamily (MFS) profile domain-containing protein</fullName>
    </recommendedName>
</protein>
<reference evidence="9" key="2">
    <citation type="submission" date="2020-09" db="EMBL/GenBank/DDBJ databases">
        <title>Reference genome assembly for Australian Ascochyta lentis isolate Al4.</title>
        <authorList>
            <person name="Lee R.C."/>
            <person name="Farfan-Caceres L.M."/>
            <person name="Debler J.W."/>
            <person name="Williams A.H."/>
            <person name="Henares B.M."/>
        </authorList>
    </citation>
    <scope>NUCLEOTIDE SEQUENCE</scope>
    <source>
        <strain evidence="9">Al4</strain>
    </source>
</reference>
<dbReference type="GO" id="GO:0016020">
    <property type="term" value="C:membrane"/>
    <property type="evidence" value="ECO:0007669"/>
    <property type="project" value="UniProtKB-SubCell"/>
</dbReference>
<feature type="domain" description="Major facilitator superfamily (MFS) profile" evidence="8">
    <location>
        <begin position="131"/>
        <end position="649"/>
    </location>
</feature>
<feature type="transmembrane region" description="Helical" evidence="7">
    <location>
        <begin position="625"/>
        <end position="644"/>
    </location>
</feature>
<evidence type="ECO:0000256" key="5">
    <source>
        <dbReference type="ARBA" id="ARBA00023136"/>
    </source>
</evidence>
<comment type="caution">
    <text evidence="9">The sequence shown here is derived from an EMBL/GenBank/DDBJ whole genome shotgun (WGS) entry which is preliminary data.</text>
</comment>
<feature type="transmembrane region" description="Helical" evidence="7">
    <location>
        <begin position="516"/>
        <end position="534"/>
    </location>
</feature>
<dbReference type="InterPro" id="IPR036259">
    <property type="entry name" value="MFS_trans_sf"/>
</dbReference>
<dbReference type="GO" id="GO:0022857">
    <property type="term" value="F:transmembrane transporter activity"/>
    <property type="evidence" value="ECO:0007669"/>
    <property type="project" value="InterPro"/>
</dbReference>
<feature type="region of interest" description="Disordered" evidence="6">
    <location>
        <begin position="32"/>
        <end position="120"/>
    </location>
</feature>
<evidence type="ECO:0000256" key="1">
    <source>
        <dbReference type="ARBA" id="ARBA00004141"/>
    </source>
</evidence>
<dbReference type="InterPro" id="IPR020846">
    <property type="entry name" value="MFS_dom"/>
</dbReference>
<evidence type="ECO:0000313" key="9">
    <source>
        <dbReference type="EMBL" id="KAF9697669.1"/>
    </source>
</evidence>
<sequence>MSRNFFFTCDDHKITRSASLWELRTLMSANSDPEPSVIVASGNNSATRPRNRETSNTDTTDLLNDDSEFLSSNHKSDGRLPAAERPQPQRNLSIETNIRPGTALPQADDTEQAEAAKEKPISWRALPRKDQLFVITLARLSEPLTQTSLGSYLFYQLQSFDKTLPEATIAYQAGIIQAAFPFAQFLTAMFWGRVADSEYGGRKRVVYIGLLGTMCSILGFGFSHSFPMAVAFRCLGGVLNGNIGVMRTMISEIIKEKKYQSRAFLILPMTFNIGVIIGPILGGLLADPVSSYPSLFGPGSLIGGEDGVQWMKRWPYSLPNIMSACFLLYSALAVVFFLEETNELCKDKPDLGLRIGRVIRRYVFRQSVATESGYSAIPEDEFGASNSLELQPTPTSAHPDTLASSDKTSRVPRQKLPFRRIWTRNLVLTLLAHGLMAMHVGGFNSLWFIYLSTPRFDPANPHPTGFKPHGFVHFTGGLALPPARIGVALAILGVTGITLQLFLYPKLSHRLGTAKSYRIFLALFPVTYALAPFLSRVSSWSKPPAGVSGPYVWIAMIGVLFIQVLARTFALPCTTILVNNVSPHPSVLGTVHGIGQSVSSLTRTIGPILFSWVFGKGLDTGIVGLGWWLMAAVATIGCVAAQWVREGDGHEILLEGEVRGKDGEIRRAD</sequence>
<feature type="transmembrane region" description="Helical" evidence="7">
    <location>
        <begin position="321"/>
        <end position="338"/>
    </location>
</feature>
<feature type="compositionally biased region" description="Polar residues" evidence="6">
    <location>
        <begin position="385"/>
        <end position="406"/>
    </location>
</feature>
<evidence type="ECO:0000256" key="6">
    <source>
        <dbReference type="SAM" id="MobiDB-lite"/>
    </source>
</evidence>
<dbReference type="PANTHER" id="PTHR23504">
    <property type="entry name" value="MAJOR FACILITATOR SUPERFAMILY DOMAIN-CONTAINING PROTEIN 10"/>
    <property type="match status" value="1"/>
</dbReference>
<feature type="transmembrane region" description="Helical" evidence="7">
    <location>
        <begin position="230"/>
        <end position="250"/>
    </location>
</feature>
<name>A0A8H7J4E4_9PLEO</name>
<feature type="region of interest" description="Disordered" evidence="6">
    <location>
        <begin position="385"/>
        <end position="411"/>
    </location>
</feature>
<dbReference type="InterPro" id="IPR011701">
    <property type="entry name" value="MFS"/>
</dbReference>
<feature type="transmembrane region" description="Helical" evidence="7">
    <location>
        <begin position="204"/>
        <end position="224"/>
    </location>
</feature>
<dbReference type="Gene3D" id="1.20.1250.20">
    <property type="entry name" value="MFS general substrate transporter like domains"/>
    <property type="match status" value="1"/>
</dbReference>
<dbReference type="PANTHER" id="PTHR23504:SF6">
    <property type="entry name" value="MULTIDRUG TRANSPORTER, PUTATIVE (AFU_ORTHOLOGUE AFUA_4G08740)-RELATED"/>
    <property type="match status" value="1"/>
</dbReference>
<dbReference type="CDD" id="cd17330">
    <property type="entry name" value="MFS_SLC46_TetA_like"/>
    <property type="match status" value="1"/>
</dbReference>
<accession>A0A8H7J4E4</accession>
<feature type="transmembrane region" description="Helical" evidence="7">
    <location>
        <begin position="169"/>
        <end position="192"/>
    </location>
</feature>
<dbReference type="OrthoDB" id="10262656at2759"/>
<dbReference type="Pfam" id="PF07690">
    <property type="entry name" value="MFS_1"/>
    <property type="match status" value="1"/>
</dbReference>
<dbReference type="EMBL" id="RZGK01000007">
    <property type="protein sequence ID" value="KAF9697669.1"/>
    <property type="molecule type" value="Genomic_DNA"/>
</dbReference>
<feature type="transmembrane region" description="Helical" evidence="7">
    <location>
        <begin position="554"/>
        <end position="578"/>
    </location>
</feature>
<evidence type="ECO:0000256" key="3">
    <source>
        <dbReference type="ARBA" id="ARBA00022692"/>
    </source>
</evidence>
<keyword evidence="2" id="KW-0813">Transport</keyword>
<dbReference type="PROSITE" id="PS50850">
    <property type="entry name" value="MFS"/>
    <property type="match status" value="1"/>
</dbReference>
<evidence type="ECO:0000256" key="7">
    <source>
        <dbReference type="SAM" id="Phobius"/>
    </source>
</evidence>
<evidence type="ECO:0000313" key="10">
    <source>
        <dbReference type="Proteomes" id="UP000651452"/>
    </source>
</evidence>
<keyword evidence="4 7" id="KW-1133">Transmembrane helix</keyword>
<keyword evidence="5 7" id="KW-0472">Membrane</keyword>
<reference evidence="9" key="1">
    <citation type="submission" date="2018-12" db="EMBL/GenBank/DDBJ databases">
        <authorList>
            <person name="Syme R.A."/>
            <person name="Farfan-Caceres L."/>
            <person name="Lichtenzveig J."/>
        </authorList>
    </citation>
    <scope>NUCLEOTIDE SEQUENCE</scope>
    <source>
        <strain evidence="9">Al4</strain>
    </source>
</reference>
<feature type="transmembrane region" description="Helical" evidence="7">
    <location>
        <begin position="262"/>
        <end position="286"/>
    </location>
</feature>
<dbReference type="SUPFAM" id="SSF103473">
    <property type="entry name" value="MFS general substrate transporter"/>
    <property type="match status" value="1"/>
</dbReference>
<keyword evidence="3 7" id="KW-0812">Transmembrane</keyword>
<organism evidence="9 10">
    <name type="scientific">Ascochyta lentis</name>
    <dbReference type="NCBI Taxonomy" id="205686"/>
    <lineage>
        <taxon>Eukaryota</taxon>
        <taxon>Fungi</taxon>
        <taxon>Dikarya</taxon>
        <taxon>Ascomycota</taxon>
        <taxon>Pezizomycotina</taxon>
        <taxon>Dothideomycetes</taxon>
        <taxon>Pleosporomycetidae</taxon>
        <taxon>Pleosporales</taxon>
        <taxon>Pleosporineae</taxon>
        <taxon>Didymellaceae</taxon>
        <taxon>Ascochyta</taxon>
    </lineage>
</organism>
<dbReference type="AlphaFoldDB" id="A0A8H7J4E4"/>
<evidence type="ECO:0000256" key="4">
    <source>
        <dbReference type="ARBA" id="ARBA00022989"/>
    </source>
</evidence>
<comment type="subcellular location">
    <subcellularLocation>
        <location evidence="1">Membrane</location>
        <topology evidence="1">Multi-pass membrane protein</topology>
    </subcellularLocation>
</comment>